<dbReference type="Proteomes" id="UP001189429">
    <property type="component" value="Unassembled WGS sequence"/>
</dbReference>
<evidence type="ECO:0000256" key="13">
    <source>
        <dbReference type="ARBA" id="ARBA00029437"/>
    </source>
</evidence>
<evidence type="ECO:0000256" key="1">
    <source>
        <dbReference type="ARBA" id="ARBA00001946"/>
    </source>
</evidence>
<comment type="cofactor">
    <cofactor evidence="15">
        <name>[2Fe-2S] cluster</name>
        <dbReference type="ChEBI" id="CHEBI:190135"/>
    </cofactor>
</comment>
<dbReference type="Pfam" id="PF24877">
    <property type="entry name" value="ILV_EDD_C"/>
    <property type="match status" value="1"/>
</dbReference>
<protein>
    <recommendedName>
        <fullName evidence="14">dihydroxy-acid dehydratase</fullName>
        <ecNumber evidence="14">4.2.1.9</ecNumber>
    </recommendedName>
</protein>
<dbReference type="PROSITE" id="PS00887">
    <property type="entry name" value="ILVD_EDD_2"/>
    <property type="match status" value="1"/>
</dbReference>
<evidence type="ECO:0000256" key="8">
    <source>
        <dbReference type="ARBA" id="ARBA00023014"/>
    </source>
</evidence>
<evidence type="ECO:0000256" key="9">
    <source>
        <dbReference type="ARBA" id="ARBA00023239"/>
    </source>
</evidence>
<dbReference type="InterPro" id="IPR020558">
    <property type="entry name" value="DiOHA_6PGluconate_deHydtase_CS"/>
</dbReference>
<comment type="caution">
    <text evidence="19">The sequence shown here is derived from an EMBL/GenBank/DDBJ whole genome shotgun (WGS) entry which is preliminary data.</text>
</comment>
<comment type="catalytic activity">
    <reaction evidence="16">
        <text>(2R,3R)-2,3-dihydroxy-3-methylpentanoate = (S)-3-methyl-2-oxopentanoate + H2O</text>
        <dbReference type="Rhea" id="RHEA:27694"/>
        <dbReference type="ChEBI" id="CHEBI:15377"/>
        <dbReference type="ChEBI" id="CHEBI:35146"/>
        <dbReference type="ChEBI" id="CHEBI:49258"/>
        <dbReference type="EC" id="4.2.1.9"/>
    </reaction>
    <physiologicalReaction direction="left-to-right" evidence="16">
        <dbReference type="Rhea" id="RHEA:27695"/>
    </physiologicalReaction>
</comment>
<dbReference type="PANTHER" id="PTHR21000">
    <property type="entry name" value="DIHYDROXY-ACID DEHYDRATASE DAD"/>
    <property type="match status" value="1"/>
</dbReference>
<name>A0ABN9XSH3_9DINO</name>
<comment type="similarity">
    <text evidence="2">Belongs to the IlvD/Edd family.</text>
</comment>
<evidence type="ECO:0000259" key="17">
    <source>
        <dbReference type="Pfam" id="PF00920"/>
    </source>
</evidence>
<dbReference type="NCBIfam" id="NF002068">
    <property type="entry name" value="PRK00911.1"/>
    <property type="match status" value="1"/>
</dbReference>
<evidence type="ECO:0000256" key="12">
    <source>
        <dbReference type="ARBA" id="ARBA00029436"/>
    </source>
</evidence>
<dbReference type="EMBL" id="CAUYUJ010020949">
    <property type="protein sequence ID" value="CAK0901574.1"/>
    <property type="molecule type" value="Genomic_DNA"/>
</dbReference>
<evidence type="ECO:0000256" key="6">
    <source>
        <dbReference type="ARBA" id="ARBA00022842"/>
    </source>
</evidence>
<proteinExistence type="inferred from homology"/>
<comment type="catalytic activity">
    <reaction evidence="11">
        <text>(2R)-2,3-dihydroxy-3-methylbutanoate = 3-methyl-2-oxobutanoate + H2O</text>
        <dbReference type="Rhea" id="RHEA:24809"/>
        <dbReference type="ChEBI" id="CHEBI:11851"/>
        <dbReference type="ChEBI" id="CHEBI:15377"/>
        <dbReference type="ChEBI" id="CHEBI:49072"/>
        <dbReference type="EC" id="4.2.1.9"/>
    </reaction>
    <physiologicalReaction direction="left-to-right" evidence="11">
        <dbReference type="Rhea" id="RHEA:24810"/>
    </physiologicalReaction>
</comment>
<feature type="domain" description="Dihydroxy-acid/6-phosphogluconate dehydratase C-terminal" evidence="18">
    <location>
        <begin position="383"/>
        <end position="571"/>
    </location>
</feature>
<keyword evidence="9" id="KW-0456">Lyase</keyword>
<dbReference type="InterPro" id="IPR056740">
    <property type="entry name" value="ILV_EDD_C"/>
</dbReference>
<dbReference type="InterPro" id="IPR037237">
    <property type="entry name" value="IlvD/EDD_N"/>
</dbReference>
<dbReference type="PROSITE" id="PS00886">
    <property type="entry name" value="ILVD_EDD_1"/>
    <property type="match status" value="1"/>
</dbReference>
<dbReference type="NCBIfam" id="TIGR00110">
    <property type="entry name" value="ilvD"/>
    <property type="match status" value="1"/>
</dbReference>
<keyword evidence="20" id="KW-1185">Reference proteome</keyword>
<comment type="pathway">
    <text evidence="13">Amino-acid biosynthesis; L-isoleucine biosynthesis; L-isoleucine from 2-oxobutanoate: step 3/4.</text>
</comment>
<evidence type="ECO:0000256" key="3">
    <source>
        <dbReference type="ARBA" id="ARBA00022605"/>
    </source>
</evidence>
<accession>A0ABN9XSH3</accession>
<dbReference type="InterPro" id="IPR004404">
    <property type="entry name" value="DihydroxyA_deHydtase"/>
</dbReference>
<keyword evidence="7" id="KW-0408">Iron</keyword>
<dbReference type="SUPFAM" id="SSF143975">
    <property type="entry name" value="IlvD/EDD N-terminal domain-like"/>
    <property type="match status" value="1"/>
</dbReference>
<dbReference type="Pfam" id="PF00920">
    <property type="entry name" value="ILVD_EDD_N"/>
    <property type="match status" value="1"/>
</dbReference>
<evidence type="ECO:0000256" key="5">
    <source>
        <dbReference type="ARBA" id="ARBA00022723"/>
    </source>
</evidence>
<dbReference type="EC" id="4.2.1.9" evidence="14"/>
<feature type="domain" description="Dihydroxy-acid/6-phosphogluconate dehydratase N-terminal" evidence="17">
    <location>
        <begin position="50"/>
        <end position="369"/>
    </location>
</feature>
<evidence type="ECO:0000313" key="19">
    <source>
        <dbReference type="EMBL" id="CAK0901574.1"/>
    </source>
</evidence>
<dbReference type="InterPro" id="IPR042096">
    <property type="entry name" value="Dihydro-acid_dehy_C"/>
</dbReference>
<comment type="cofactor">
    <cofactor evidence="1">
        <name>Mg(2+)</name>
        <dbReference type="ChEBI" id="CHEBI:18420"/>
    </cofactor>
</comment>
<evidence type="ECO:0000256" key="4">
    <source>
        <dbReference type="ARBA" id="ARBA00022714"/>
    </source>
</evidence>
<evidence type="ECO:0000256" key="14">
    <source>
        <dbReference type="ARBA" id="ARBA00029490"/>
    </source>
</evidence>
<reference evidence="19" key="1">
    <citation type="submission" date="2023-10" db="EMBL/GenBank/DDBJ databases">
        <authorList>
            <person name="Chen Y."/>
            <person name="Shah S."/>
            <person name="Dougan E. K."/>
            <person name="Thang M."/>
            <person name="Chan C."/>
        </authorList>
    </citation>
    <scope>NUCLEOTIDE SEQUENCE [LARGE SCALE GENOMIC DNA]</scope>
</reference>
<dbReference type="SUPFAM" id="SSF52016">
    <property type="entry name" value="LeuD/IlvD-like"/>
    <property type="match status" value="1"/>
</dbReference>
<dbReference type="HAMAP" id="MF_00012">
    <property type="entry name" value="IlvD"/>
    <property type="match status" value="1"/>
</dbReference>
<dbReference type="PANTHER" id="PTHR21000:SF5">
    <property type="entry name" value="DIHYDROXY-ACID DEHYDRATASE, MITOCHONDRIAL"/>
    <property type="match status" value="1"/>
</dbReference>
<evidence type="ECO:0000256" key="2">
    <source>
        <dbReference type="ARBA" id="ARBA00006486"/>
    </source>
</evidence>
<evidence type="ECO:0000256" key="10">
    <source>
        <dbReference type="ARBA" id="ARBA00023304"/>
    </source>
</evidence>
<evidence type="ECO:0000256" key="11">
    <source>
        <dbReference type="ARBA" id="ARBA00029304"/>
    </source>
</evidence>
<keyword evidence="6" id="KW-0460">Magnesium</keyword>
<evidence type="ECO:0000256" key="7">
    <source>
        <dbReference type="ARBA" id="ARBA00023004"/>
    </source>
</evidence>
<keyword evidence="4" id="KW-0001">2Fe-2S</keyword>
<dbReference type="Gene3D" id="3.50.30.80">
    <property type="entry name" value="IlvD/EDD C-terminal domain-like"/>
    <property type="match status" value="1"/>
</dbReference>
<gene>
    <name evidence="19" type="ORF">PCOR1329_LOCUS78487</name>
</gene>
<comment type="pathway">
    <text evidence="12">Amino-acid biosynthesis; L-valine biosynthesis; L-valine from pyruvate: step 3/4.</text>
</comment>
<evidence type="ECO:0000313" key="20">
    <source>
        <dbReference type="Proteomes" id="UP001189429"/>
    </source>
</evidence>
<keyword evidence="3" id="KW-0028">Amino-acid biosynthesis</keyword>
<evidence type="ECO:0000256" key="16">
    <source>
        <dbReference type="ARBA" id="ARBA00052865"/>
    </source>
</evidence>
<keyword evidence="8" id="KW-0411">Iron-sulfur</keyword>
<dbReference type="InterPro" id="IPR000581">
    <property type="entry name" value="ILV_EDD_N"/>
</dbReference>
<keyword evidence="5" id="KW-0479">Metal-binding</keyword>
<keyword evidence="10" id="KW-0100">Branched-chain amino acid biosynthesis</keyword>
<evidence type="ECO:0000259" key="18">
    <source>
        <dbReference type="Pfam" id="PF24877"/>
    </source>
</evidence>
<sequence length="581" mass="61495">MAGGPAEKQPRLVEDSSINRVSSAITQNKALGSIQASLHGCGMTKDDLGKAQVGIGSVWYQGNPCNMHLLSLGSDVKESVDKDPSMFGMQFNVVGVSDGMSMGTKGMTYSLPSREIIADSVQLMMESNYYDALVTIPGCDKNMPGCVMGMCRVNKPCLMLYGGTIASGKSCKGDQLDIVSTFEAYGKYVAGNISDEDRLDVVRNACPGAGACGGMYTANTMATAVETLGLSLPGSSSTPALAQEKRAECRQVASAIKNMLEKNIRPSDILTKKAFENSIVMVNATGGSTNAVLHLLAMAAHAGVNLTIDDFQRIGEKTPILGDLKPSGKYLMEAVFRIGGTPIILKYLLKLGRLHGDCMTCTGRTLAENLADVPDLDFESQSVILPIERPIQATGNIKVIKGNLAPEGAVGKITGKEGTFFRGRANVFDGEDAMMKGFREGKIGKGDFIVIRNEGPQGGPGMREMLQPTGAIVGAGLGKHVALMTDGRFSGGSHGFIIGHVSPEAHVGGPIGLIKNGDTISVDAEKLELNLEIPDEELAARKAAWKQPPPPFKSGWLYKYSKTVSSASYGCLTDREPVQAA</sequence>
<dbReference type="InterPro" id="IPR050165">
    <property type="entry name" value="DHAD_IlvD/Edd"/>
</dbReference>
<evidence type="ECO:0000256" key="15">
    <source>
        <dbReference type="ARBA" id="ARBA00034078"/>
    </source>
</evidence>
<organism evidence="19 20">
    <name type="scientific">Prorocentrum cordatum</name>
    <dbReference type="NCBI Taxonomy" id="2364126"/>
    <lineage>
        <taxon>Eukaryota</taxon>
        <taxon>Sar</taxon>
        <taxon>Alveolata</taxon>
        <taxon>Dinophyceae</taxon>
        <taxon>Prorocentrales</taxon>
        <taxon>Prorocentraceae</taxon>
        <taxon>Prorocentrum</taxon>
    </lineage>
</organism>